<dbReference type="STRING" id="2769.R7QB65"/>
<dbReference type="Proteomes" id="UP000012073">
    <property type="component" value="Unassembled WGS sequence"/>
</dbReference>
<dbReference type="SUPFAM" id="SSF144074">
    <property type="entry name" value="E2F-DP heterodimerization region"/>
    <property type="match status" value="1"/>
</dbReference>
<dbReference type="PANTHER" id="PTHR12548">
    <property type="entry name" value="TRANSCRIPTION FACTOR DP"/>
    <property type="match status" value="1"/>
</dbReference>
<comment type="subcellular location">
    <subcellularLocation>
        <location evidence="1 7">Nucleus</location>
    </subcellularLocation>
</comment>
<dbReference type="InterPro" id="IPR014889">
    <property type="entry name" value="Transc_factor_DP_C"/>
</dbReference>
<dbReference type="SMART" id="SM01138">
    <property type="entry name" value="DP"/>
    <property type="match status" value="1"/>
</dbReference>
<evidence type="ECO:0000256" key="2">
    <source>
        <dbReference type="ARBA" id="ARBA00010940"/>
    </source>
</evidence>
<evidence type="ECO:0000256" key="4">
    <source>
        <dbReference type="ARBA" id="ARBA00023125"/>
    </source>
</evidence>
<reference evidence="12" key="1">
    <citation type="journal article" date="2013" name="Proc. Natl. Acad. Sci. U.S.A.">
        <title>Genome structure and metabolic features in the red seaweed Chondrus crispus shed light on evolution of the Archaeplastida.</title>
        <authorList>
            <person name="Collen J."/>
            <person name="Porcel B."/>
            <person name="Carre W."/>
            <person name="Ball S.G."/>
            <person name="Chaparro C."/>
            <person name="Tonon T."/>
            <person name="Barbeyron T."/>
            <person name="Michel G."/>
            <person name="Noel B."/>
            <person name="Valentin K."/>
            <person name="Elias M."/>
            <person name="Artiguenave F."/>
            <person name="Arun A."/>
            <person name="Aury J.M."/>
            <person name="Barbosa-Neto J.F."/>
            <person name="Bothwell J.H."/>
            <person name="Bouget F.Y."/>
            <person name="Brillet L."/>
            <person name="Cabello-Hurtado F."/>
            <person name="Capella-Gutierrez S."/>
            <person name="Charrier B."/>
            <person name="Cladiere L."/>
            <person name="Cock J.M."/>
            <person name="Coelho S.M."/>
            <person name="Colleoni C."/>
            <person name="Czjzek M."/>
            <person name="Da Silva C."/>
            <person name="Delage L."/>
            <person name="Denoeud F."/>
            <person name="Deschamps P."/>
            <person name="Dittami S.M."/>
            <person name="Gabaldon T."/>
            <person name="Gachon C.M."/>
            <person name="Groisillier A."/>
            <person name="Herve C."/>
            <person name="Jabbari K."/>
            <person name="Katinka M."/>
            <person name="Kloareg B."/>
            <person name="Kowalczyk N."/>
            <person name="Labadie K."/>
            <person name="Leblanc C."/>
            <person name="Lopez P.J."/>
            <person name="McLachlan D.H."/>
            <person name="Meslet-Cladiere L."/>
            <person name="Moustafa A."/>
            <person name="Nehr Z."/>
            <person name="Nyvall Collen P."/>
            <person name="Panaud O."/>
            <person name="Partensky F."/>
            <person name="Poulain J."/>
            <person name="Rensing S.A."/>
            <person name="Rousvoal S."/>
            <person name="Samson G."/>
            <person name="Symeonidi A."/>
            <person name="Weissenbach J."/>
            <person name="Zambounis A."/>
            <person name="Wincker P."/>
            <person name="Boyen C."/>
        </authorList>
    </citation>
    <scope>NUCLEOTIDE SEQUENCE [LARGE SCALE GENOMIC DNA]</scope>
    <source>
        <strain evidence="12">cv. Stackhouse</strain>
    </source>
</reference>
<dbReference type="Gramene" id="CDF34710">
    <property type="protein sequence ID" value="CDF34710"/>
    <property type="gene ID" value="CHC_T00003626001"/>
</dbReference>
<dbReference type="OrthoDB" id="4899at2759"/>
<dbReference type="EMBL" id="HG001706">
    <property type="protein sequence ID" value="CDF34710.1"/>
    <property type="molecule type" value="Genomic_DNA"/>
</dbReference>
<evidence type="ECO:0008006" key="13">
    <source>
        <dbReference type="Google" id="ProtNLM"/>
    </source>
</evidence>
<feature type="compositionally biased region" description="Polar residues" evidence="8">
    <location>
        <begin position="45"/>
        <end position="67"/>
    </location>
</feature>
<dbReference type="KEGG" id="ccp:CHC_T00003626001"/>
<dbReference type="SUPFAM" id="SSF46785">
    <property type="entry name" value="Winged helix' DNA-binding domain"/>
    <property type="match status" value="1"/>
</dbReference>
<dbReference type="InterPro" id="IPR036388">
    <property type="entry name" value="WH-like_DNA-bd_sf"/>
</dbReference>
<keyword evidence="5 7" id="KW-0804">Transcription</keyword>
<dbReference type="GO" id="GO:0051726">
    <property type="term" value="P:regulation of cell cycle"/>
    <property type="evidence" value="ECO:0007669"/>
    <property type="project" value="InterPro"/>
</dbReference>
<evidence type="ECO:0000256" key="1">
    <source>
        <dbReference type="ARBA" id="ARBA00004123"/>
    </source>
</evidence>
<evidence type="ECO:0000256" key="5">
    <source>
        <dbReference type="ARBA" id="ARBA00023163"/>
    </source>
</evidence>
<gene>
    <name evidence="11" type="ORF">CHC_T00003626001</name>
</gene>
<dbReference type="GO" id="GO:0005667">
    <property type="term" value="C:transcription regulator complex"/>
    <property type="evidence" value="ECO:0007669"/>
    <property type="project" value="InterPro"/>
</dbReference>
<feature type="domain" description="E2F/DP family winged-helix DNA-binding" evidence="10">
    <location>
        <begin position="94"/>
        <end position="191"/>
    </location>
</feature>
<dbReference type="GeneID" id="17322243"/>
<keyword evidence="6 7" id="KW-0539">Nucleus</keyword>
<evidence type="ECO:0000256" key="7">
    <source>
        <dbReference type="RuleBase" id="RU003796"/>
    </source>
</evidence>
<keyword evidence="4 7" id="KW-0238">DNA-binding</keyword>
<dbReference type="FunFam" id="1.10.10.10:FF:000360">
    <property type="entry name" value="Transcription factor Dp-1, a"/>
    <property type="match status" value="1"/>
</dbReference>
<evidence type="ECO:0000259" key="10">
    <source>
        <dbReference type="SMART" id="SM01372"/>
    </source>
</evidence>
<dbReference type="InterPro" id="IPR036390">
    <property type="entry name" value="WH_DNA-bd_sf"/>
</dbReference>
<dbReference type="GO" id="GO:0000981">
    <property type="term" value="F:DNA-binding transcription factor activity, RNA polymerase II-specific"/>
    <property type="evidence" value="ECO:0007669"/>
    <property type="project" value="TreeGrafter"/>
</dbReference>
<dbReference type="GO" id="GO:0000977">
    <property type="term" value="F:RNA polymerase II transcription regulatory region sequence-specific DNA binding"/>
    <property type="evidence" value="ECO:0007669"/>
    <property type="project" value="TreeGrafter"/>
</dbReference>
<evidence type="ECO:0000259" key="9">
    <source>
        <dbReference type="SMART" id="SM01138"/>
    </source>
</evidence>
<dbReference type="GO" id="GO:0005634">
    <property type="term" value="C:nucleus"/>
    <property type="evidence" value="ECO:0007669"/>
    <property type="project" value="UniProtKB-SubCell"/>
</dbReference>
<evidence type="ECO:0000256" key="8">
    <source>
        <dbReference type="SAM" id="MobiDB-lite"/>
    </source>
</evidence>
<dbReference type="Pfam" id="PF02319">
    <property type="entry name" value="WHD_E2F_TDP"/>
    <property type="match status" value="1"/>
</dbReference>
<dbReference type="Gene3D" id="1.20.140.80">
    <property type="entry name" value="Transcription factor DP"/>
    <property type="match status" value="1"/>
</dbReference>
<keyword evidence="12" id="KW-1185">Reference proteome</keyword>
<dbReference type="RefSeq" id="XP_005714529.1">
    <property type="nucleotide sequence ID" value="XM_005714472.1"/>
</dbReference>
<dbReference type="SMART" id="SM01372">
    <property type="entry name" value="E2F_TDP"/>
    <property type="match status" value="1"/>
</dbReference>
<protein>
    <recommendedName>
        <fullName evidence="13">E2F/DP family winged-helix DNA-binding domain-containing protein</fullName>
    </recommendedName>
</protein>
<evidence type="ECO:0000256" key="3">
    <source>
        <dbReference type="ARBA" id="ARBA00023015"/>
    </source>
</evidence>
<dbReference type="Pfam" id="PF08781">
    <property type="entry name" value="DP"/>
    <property type="match status" value="1"/>
</dbReference>
<name>R7QB65_CHOCR</name>
<sequence length="347" mass="38878">MTNQYIKDLPRLPPAPTSPKPKGKPRDPALPPKLGIKKRKPRPNSVVSAANHRFQSPAPSSTTQSNAFRPPPVASAPTRRTSERAKYKPPETEAKRKGLRHFAVRVSRKVEQKVVTTYNEVADELVNEETMIKKQELSAGGPAAAGLRKKLEKSGNLVDEKNIRRRVYDSLNVLMAMGIIEKEKKLITWQGLAMAQSARGNGEITAMKAAVAERRQLIEEKARILAGIKDQCSRTDLLIERNKDNAKVQDFIAGPDNLLPVHHHHPDRIGLPFVVFVAPKDATIECQMDKLREDVSFTFDSTFQIFDEKEILRRMDWLSTTSPPISEFNEHGLANHLFTSPSQSHPP</sequence>
<evidence type="ECO:0000313" key="11">
    <source>
        <dbReference type="EMBL" id="CDF34710.1"/>
    </source>
</evidence>
<evidence type="ECO:0000313" key="12">
    <source>
        <dbReference type="Proteomes" id="UP000012073"/>
    </source>
</evidence>
<proteinExistence type="inferred from homology"/>
<dbReference type="PhylomeDB" id="R7QB65"/>
<feature type="domain" description="Transcription factor DP C-terminal" evidence="9">
    <location>
        <begin position="202"/>
        <end position="339"/>
    </location>
</feature>
<dbReference type="InterPro" id="IPR037241">
    <property type="entry name" value="E2F-DP_heterodim"/>
</dbReference>
<organism evidence="11 12">
    <name type="scientific">Chondrus crispus</name>
    <name type="common">Carrageen Irish moss</name>
    <name type="synonym">Polymorpha crispa</name>
    <dbReference type="NCBI Taxonomy" id="2769"/>
    <lineage>
        <taxon>Eukaryota</taxon>
        <taxon>Rhodophyta</taxon>
        <taxon>Florideophyceae</taxon>
        <taxon>Rhodymeniophycidae</taxon>
        <taxon>Gigartinales</taxon>
        <taxon>Gigartinaceae</taxon>
        <taxon>Chondrus</taxon>
    </lineage>
</organism>
<dbReference type="InterPro" id="IPR038168">
    <property type="entry name" value="TF_DP_C_sf"/>
</dbReference>
<dbReference type="Gene3D" id="1.10.10.10">
    <property type="entry name" value="Winged helix-like DNA-binding domain superfamily/Winged helix DNA-binding domain"/>
    <property type="match status" value="1"/>
</dbReference>
<dbReference type="AlphaFoldDB" id="R7QB65"/>
<dbReference type="PANTHER" id="PTHR12548:SF9">
    <property type="entry name" value="TRANSCRIPTION FACTOR DP"/>
    <property type="match status" value="1"/>
</dbReference>
<accession>R7QB65</accession>
<comment type="similarity">
    <text evidence="2 7">Belongs to the E2F/DP family.</text>
</comment>
<keyword evidence="3 7" id="KW-0805">Transcription regulation</keyword>
<feature type="region of interest" description="Disordered" evidence="8">
    <location>
        <begin position="1"/>
        <end position="98"/>
    </location>
</feature>
<evidence type="ECO:0000256" key="6">
    <source>
        <dbReference type="ARBA" id="ARBA00023242"/>
    </source>
</evidence>
<feature type="compositionally biased region" description="Basic and acidic residues" evidence="8">
    <location>
        <begin position="80"/>
        <end position="96"/>
    </location>
</feature>
<dbReference type="CDD" id="cd14458">
    <property type="entry name" value="DP_DD"/>
    <property type="match status" value="1"/>
</dbReference>
<dbReference type="InterPro" id="IPR015648">
    <property type="entry name" value="Transcrpt_fac_DP"/>
</dbReference>
<dbReference type="InterPro" id="IPR003316">
    <property type="entry name" value="E2F_WHTH_DNA-bd_dom"/>
</dbReference>